<feature type="region of interest" description="Disordered" evidence="6">
    <location>
        <begin position="362"/>
        <end position="425"/>
    </location>
</feature>
<keyword evidence="1" id="KW-0808">Transferase</keyword>
<dbReference type="GO" id="GO:0004674">
    <property type="term" value="F:protein serine/threonine kinase activity"/>
    <property type="evidence" value="ECO:0007669"/>
    <property type="project" value="TreeGrafter"/>
</dbReference>
<dbReference type="SMART" id="SM00220">
    <property type="entry name" value="S_TKc"/>
    <property type="match status" value="1"/>
</dbReference>
<keyword evidence="3" id="KW-0418">Kinase</keyword>
<organism evidence="8 9">
    <name type="scientific">Actinacidiphila oryziradicis</name>
    <dbReference type="NCBI Taxonomy" id="2571141"/>
    <lineage>
        <taxon>Bacteria</taxon>
        <taxon>Bacillati</taxon>
        <taxon>Actinomycetota</taxon>
        <taxon>Actinomycetes</taxon>
        <taxon>Kitasatosporales</taxon>
        <taxon>Streptomycetaceae</taxon>
        <taxon>Actinacidiphila</taxon>
    </lineage>
</organism>
<dbReference type="PANTHER" id="PTHR43289:SF34">
    <property type="entry name" value="SERINE_THREONINE-PROTEIN KINASE YBDM-RELATED"/>
    <property type="match status" value="1"/>
</dbReference>
<dbReference type="Gene3D" id="2.80.10.50">
    <property type="match status" value="2"/>
</dbReference>
<dbReference type="EMBL" id="SUMC01000032">
    <property type="protein sequence ID" value="TKA08345.1"/>
    <property type="molecule type" value="Genomic_DNA"/>
</dbReference>
<feature type="compositionally biased region" description="Low complexity" evidence="6">
    <location>
        <begin position="384"/>
        <end position="415"/>
    </location>
</feature>
<gene>
    <name evidence="8" type="ORF">FCI23_29020</name>
</gene>
<dbReference type="InterPro" id="IPR000719">
    <property type="entry name" value="Prot_kinase_dom"/>
</dbReference>
<dbReference type="SUPFAM" id="SSF56112">
    <property type="entry name" value="Protein kinase-like (PK-like)"/>
    <property type="match status" value="1"/>
</dbReference>
<feature type="compositionally biased region" description="Polar residues" evidence="6">
    <location>
        <begin position="416"/>
        <end position="425"/>
    </location>
</feature>
<feature type="binding site" evidence="5">
    <location>
        <position position="57"/>
    </location>
    <ligand>
        <name>ATP</name>
        <dbReference type="ChEBI" id="CHEBI:30616"/>
    </ligand>
</feature>
<feature type="region of interest" description="Disordered" evidence="6">
    <location>
        <begin position="1"/>
        <end position="22"/>
    </location>
</feature>
<dbReference type="InterPro" id="IPR000772">
    <property type="entry name" value="Ricin_B_lectin"/>
</dbReference>
<dbReference type="PANTHER" id="PTHR43289">
    <property type="entry name" value="MITOGEN-ACTIVATED PROTEIN KINASE KINASE KINASE 20-RELATED"/>
    <property type="match status" value="1"/>
</dbReference>
<dbReference type="PROSITE" id="PS50231">
    <property type="entry name" value="RICIN_B_LECTIN"/>
    <property type="match status" value="1"/>
</dbReference>
<dbReference type="Pfam" id="PF00652">
    <property type="entry name" value="Ricin_B_lectin"/>
    <property type="match status" value="1"/>
</dbReference>
<dbReference type="InterPro" id="IPR011009">
    <property type="entry name" value="Kinase-like_dom_sf"/>
</dbReference>
<feature type="domain" description="Protein kinase" evidence="7">
    <location>
        <begin position="27"/>
        <end position="289"/>
    </location>
</feature>
<comment type="caution">
    <text evidence="8">The sequence shown here is derived from an EMBL/GenBank/DDBJ whole genome shotgun (WGS) entry which is preliminary data.</text>
</comment>
<dbReference type="PROSITE" id="PS00108">
    <property type="entry name" value="PROTEIN_KINASE_ST"/>
    <property type="match status" value="1"/>
</dbReference>
<dbReference type="InterPro" id="IPR036366">
    <property type="entry name" value="PGBDSf"/>
</dbReference>
<dbReference type="InterPro" id="IPR008271">
    <property type="entry name" value="Ser/Thr_kinase_AS"/>
</dbReference>
<dbReference type="SMART" id="SM00458">
    <property type="entry name" value="RICIN"/>
    <property type="match status" value="1"/>
</dbReference>
<dbReference type="InterPro" id="IPR035992">
    <property type="entry name" value="Ricin_B-like_lectins"/>
</dbReference>
<keyword evidence="9" id="KW-1185">Reference proteome</keyword>
<keyword evidence="4 5" id="KW-0067">ATP-binding</keyword>
<name>A0A4U0T6G4_9ACTN</name>
<dbReference type="Pfam" id="PF01471">
    <property type="entry name" value="PG_binding_1"/>
    <property type="match status" value="1"/>
</dbReference>
<proteinExistence type="predicted"/>
<dbReference type="PROSITE" id="PS00107">
    <property type="entry name" value="PROTEIN_KINASE_ATP"/>
    <property type="match status" value="1"/>
</dbReference>
<evidence type="ECO:0000256" key="6">
    <source>
        <dbReference type="SAM" id="MobiDB-lite"/>
    </source>
</evidence>
<dbReference type="Gene3D" id="3.30.200.20">
    <property type="entry name" value="Phosphorylase Kinase, domain 1"/>
    <property type="match status" value="1"/>
</dbReference>
<dbReference type="PROSITE" id="PS50011">
    <property type="entry name" value="PROTEIN_KINASE_DOM"/>
    <property type="match status" value="1"/>
</dbReference>
<evidence type="ECO:0000259" key="7">
    <source>
        <dbReference type="PROSITE" id="PS50011"/>
    </source>
</evidence>
<protein>
    <recommendedName>
        <fullName evidence="7">Protein kinase domain-containing protein</fullName>
    </recommendedName>
</protein>
<dbReference type="CDD" id="cd14014">
    <property type="entry name" value="STKc_PknB_like"/>
    <property type="match status" value="1"/>
</dbReference>
<evidence type="ECO:0000256" key="5">
    <source>
        <dbReference type="PROSITE-ProRule" id="PRU10141"/>
    </source>
</evidence>
<dbReference type="SUPFAM" id="SSF50370">
    <property type="entry name" value="Ricin B-like lectins"/>
    <property type="match status" value="1"/>
</dbReference>
<dbReference type="AlphaFoldDB" id="A0A4U0T6G4"/>
<dbReference type="CDD" id="cd00161">
    <property type="entry name" value="beta-trefoil_Ricin-like"/>
    <property type="match status" value="1"/>
</dbReference>
<dbReference type="InterPro" id="IPR002477">
    <property type="entry name" value="Peptidoglycan-bd-like"/>
</dbReference>
<evidence type="ECO:0000256" key="4">
    <source>
        <dbReference type="ARBA" id="ARBA00022840"/>
    </source>
</evidence>
<evidence type="ECO:0000313" key="9">
    <source>
        <dbReference type="Proteomes" id="UP000305778"/>
    </source>
</evidence>
<accession>A0A4U0T6G4</accession>
<dbReference type="Pfam" id="PF00069">
    <property type="entry name" value="Pkinase"/>
    <property type="match status" value="1"/>
</dbReference>
<dbReference type="Proteomes" id="UP000305778">
    <property type="component" value="Unassembled WGS sequence"/>
</dbReference>
<sequence>MAYAAAGVEPPPTIPPREDDPERVGPYLIVSVLGSGRTGRIYLGRGATGARDLAAVKVLRSEYAEDPRFRKRFEREIDALARVQSAHTAQLMGSGCDEALVWVATEYTPGPTLAEAVTARGPINAAAAWRLMADLGRAIEAMWRAGIVHRDLKPSNVILAADGARVIDFGVVQAAGSSAVTATGQHLGTPAYMSPEQAVGQQVTAASDVFSLASTLTYALVGKAPFGEDPGADVLHRVASEPPREEVLDKVAAIDPDLAVFIRACLDKDPERRPAPGQVFRTAIGHQLSAPAGSPPRPARSSSSARDKPPAAPPAATDPPAATAAPAASAPRKRRNVWAAAVAGVAVLAAGGAAVALLQPGGDQASAQHGPRSSPAATGIRTEAPGTSPSATEPTPTATASKAAVPPAAVKPAATQDSSSLDIRSGSCPAQITSEAGGKNCVTALQTLLVGYGLNLAVDGQFGAETLAAVKVFQTEAGVAADGKVGAQTKKYLYSQPPGPVRVGALTVTESVHATDVGRCLDAGSGPANGQSVRVWQCTAARNQKWALYHVPGQSSRYTIVNQGDHRCLDADIGTVGKNGQPIRGRNCDGLSAQRWTLGTPDPSRGGTLVSVPDGFCLDAYAPASGQNGQKVQGWGCAGSSNQVWHWA</sequence>
<dbReference type="SUPFAM" id="SSF47090">
    <property type="entry name" value="PGBD-like"/>
    <property type="match status" value="1"/>
</dbReference>
<evidence type="ECO:0000256" key="2">
    <source>
        <dbReference type="ARBA" id="ARBA00022741"/>
    </source>
</evidence>
<evidence type="ECO:0000313" key="8">
    <source>
        <dbReference type="EMBL" id="TKA08345.1"/>
    </source>
</evidence>
<dbReference type="OrthoDB" id="4326333at2"/>
<dbReference type="InterPro" id="IPR036365">
    <property type="entry name" value="PGBD-like_sf"/>
</dbReference>
<evidence type="ECO:0000256" key="3">
    <source>
        <dbReference type="ARBA" id="ARBA00022777"/>
    </source>
</evidence>
<feature type="compositionally biased region" description="Low complexity" evidence="6">
    <location>
        <begin position="318"/>
        <end position="330"/>
    </location>
</feature>
<dbReference type="Gene3D" id="1.10.510.10">
    <property type="entry name" value="Transferase(Phosphotransferase) domain 1"/>
    <property type="match status" value="1"/>
</dbReference>
<dbReference type="Gene3D" id="1.10.101.10">
    <property type="entry name" value="PGBD-like superfamily/PGBD"/>
    <property type="match status" value="1"/>
</dbReference>
<feature type="region of interest" description="Disordered" evidence="6">
    <location>
        <begin position="287"/>
        <end position="331"/>
    </location>
</feature>
<evidence type="ECO:0000256" key="1">
    <source>
        <dbReference type="ARBA" id="ARBA00022679"/>
    </source>
</evidence>
<dbReference type="GO" id="GO:0005524">
    <property type="term" value="F:ATP binding"/>
    <property type="evidence" value="ECO:0007669"/>
    <property type="project" value="UniProtKB-UniRule"/>
</dbReference>
<keyword evidence="2 5" id="KW-0547">Nucleotide-binding</keyword>
<reference evidence="8 9" key="1">
    <citation type="submission" date="2019-04" db="EMBL/GenBank/DDBJ databases">
        <title>Streptomyces oryziradicis sp. nov., a novel actinomycete isolated from rhizosphere soil of rice (Oryza sativa L.).</title>
        <authorList>
            <person name="Li C."/>
        </authorList>
    </citation>
    <scope>NUCLEOTIDE SEQUENCE [LARGE SCALE GENOMIC DNA]</scope>
    <source>
        <strain evidence="8 9">NEAU-C40</strain>
    </source>
</reference>
<dbReference type="InterPro" id="IPR017441">
    <property type="entry name" value="Protein_kinase_ATP_BS"/>
</dbReference>